<feature type="domain" description="GH16" evidence="2">
    <location>
        <begin position="28"/>
        <end position="265"/>
    </location>
</feature>
<dbReference type="PROSITE" id="PS51762">
    <property type="entry name" value="GH16_2"/>
    <property type="match status" value="1"/>
</dbReference>
<protein>
    <submittedName>
        <fullName evidence="3">Glycoside hydrolase family 16 protein</fullName>
    </submittedName>
</protein>
<dbReference type="PANTHER" id="PTHR10963:SF55">
    <property type="entry name" value="GLYCOSIDE HYDROLASE FAMILY 16 PROTEIN"/>
    <property type="match status" value="1"/>
</dbReference>
<keyword evidence="3" id="KW-0378">Hydrolase</keyword>
<dbReference type="PANTHER" id="PTHR10963">
    <property type="entry name" value="GLYCOSYL HYDROLASE-RELATED"/>
    <property type="match status" value="1"/>
</dbReference>
<name>A0ABS5K7G4_9BACT</name>
<evidence type="ECO:0000313" key="3">
    <source>
        <dbReference type="EMBL" id="MBS2210303.1"/>
    </source>
</evidence>
<evidence type="ECO:0000259" key="2">
    <source>
        <dbReference type="PROSITE" id="PS51762"/>
    </source>
</evidence>
<evidence type="ECO:0000313" key="4">
    <source>
        <dbReference type="Proteomes" id="UP000721861"/>
    </source>
</evidence>
<dbReference type="Gene3D" id="2.60.120.200">
    <property type="match status" value="1"/>
</dbReference>
<dbReference type="RefSeq" id="WP_212225174.1">
    <property type="nucleotide sequence ID" value="NZ_JAGUCN010000002.1"/>
</dbReference>
<sequence>MRVILVSIFILIVSSCFRHEGYELVWHDEFNYIGLPDSTKWSYDIEGNSWQWGNNELQHYTSHNETNAWVQDDKLYITATKSSNPAQPYTSARIITKGKGEWQYGRIEVCAKVAGGQGAWPAIWMLPVNNEYGDWPASGEIDIMEYVGYQPDSIYCTVHTGAYNHTKNTQKSAAWHLADAQHEFHEYAIEWTEKSCKFFIDGHKCFVFHKEAKASSEQWPFDQPFYLILNVAVGGHWGGKYGIDESIFPSTMEIDYVRVYQKSKPHN</sequence>
<dbReference type="InterPro" id="IPR050546">
    <property type="entry name" value="Glycosyl_Hydrlase_16"/>
</dbReference>
<dbReference type="CDD" id="cd08023">
    <property type="entry name" value="GH16_laminarinase_like"/>
    <property type="match status" value="1"/>
</dbReference>
<comment type="caution">
    <text evidence="3">The sequence shown here is derived from an EMBL/GenBank/DDBJ whole genome shotgun (WGS) entry which is preliminary data.</text>
</comment>
<dbReference type="InterPro" id="IPR000757">
    <property type="entry name" value="Beta-glucanase-like"/>
</dbReference>
<dbReference type="GO" id="GO:0016787">
    <property type="term" value="F:hydrolase activity"/>
    <property type="evidence" value="ECO:0007669"/>
    <property type="project" value="UniProtKB-KW"/>
</dbReference>
<dbReference type="PROSITE" id="PS51257">
    <property type="entry name" value="PROKAR_LIPOPROTEIN"/>
    <property type="match status" value="1"/>
</dbReference>
<accession>A0ABS5K7G4</accession>
<proteinExistence type="inferred from homology"/>
<dbReference type="InterPro" id="IPR013320">
    <property type="entry name" value="ConA-like_dom_sf"/>
</dbReference>
<dbReference type="SUPFAM" id="SSF49899">
    <property type="entry name" value="Concanavalin A-like lectins/glucanases"/>
    <property type="match status" value="1"/>
</dbReference>
<organism evidence="3 4">
    <name type="scientific">Carboxylicivirga mesophila</name>
    <dbReference type="NCBI Taxonomy" id="1166478"/>
    <lineage>
        <taxon>Bacteria</taxon>
        <taxon>Pseudomonadati</taxon>
        <taxon>Bacteroidota</taxon>
        <taxon>Bacteroidia</taxon>
        <taxon>Marinilabiliales</taxon>
        <taxon>Marinilabiliaceae</taxon>
        <taxon>Carboxylicivirga</taxon>
    </lineage>
</organism>
<evidence type="ECO:0000256" key="1">
    <source>
        <dbReference type="ARBA" id="ARBA00006865"/>
    </source>
</evidence>
<dbReference type="Proteomes" id="UP000721861">
    <property type="component" value="Unassembled WGS sequence"/>
</dbReference>
<dbReference type="EMBL" id="JAGUCN010000002">
    <property type="protein sequence ID" value="MBS2210303.1"/>
    <property type="molecule type" value="Genomic_DNA"/>
</dbReference>
<keyword evidence="4" id="KW-1185">Reference proteome</keyword>
<reference evidence="3 4" key="1">
    <citation type="journal article" date="2014" name="Int. J. Syst. Evol. Microbiol.">
        <title>Carboxylicivirga gen. nov. in the family Marinilabiliaceae with two novel species, Carboxylicivirga mesophila sp. nov. and Carboxylicivirga taeanensis sp. nov., and reclassification of Cytophaga fermentans as Saccharicrinis fermentans gen. nov., comb. nov.</title>
        <authorList>
            <person name="Yang S.H."/>
            <person name="Seo H.S."/>
            <person name="Woo J.H."/>
            <person name="Oh H.M."/>
            <person name="Jang H."/>
            <person name="Lee J.H."/>
            <person name="Kim S.J."/>
            <person name="Kwon K.K."/>
        </authorList>
    </citation>
    <scope>NUCLEOTIDE SEQUENCE [LARGE SCALE GENOMIC DNA]</scope>
    <source>
        <strain evidence="3 4">JCM 18290</strain>
    </source>
</reference>
<dbReference type="Pfam" id="PF00722">
    <property type="entry name" value="Glyco_hydro_16"/>
    <property type="match status" value="1"/>
</dbReference>
<comment type="similarity">
    <text evidence="1">Belongs to the glycosyl hydrolase 16 family.</text>
</comment>
<gene>
    <name evidence="3" type="ORF">KEM09_02770</name>
</gene>